<name>A0A9D3NTD6_9TELE</name>
<reference evidence="1 2" key="1">
    <citation type="submission" date="2021-06" db="EMBL/GenBank/DDBJ databases">
        <title>Chromosome-level genome assembly of the red-tail catfish (Hemibagrus wyckioides).</title>
        <authorList>
            <person name="Shao F."/>
        </authorList>
    </citation>
    <scope>NUCLEOTIDE SEQUENCE [LARGE SCALE GENOMIC DNA]</scope>
    <source>
        <strain evidence="1">EC202008001</strain>
        <tissue evidence="1">Blood</tissue>
    </source>
</reference>
<proteinExistence type="predicted"/>
<keyword evidence="2" id="KW-1185">Reference proteome</keyword>
<comment type="caution">
    <text evidence="1">The sequence shown here is derived from an EMBL/GenBank/DDBJ whole genome shotgun (WGS) entry which is preliminary data.</text>
</comment>
<protein>
    <submittedName>
        <fullName evidence="1">Uncharacterized protein</fullName>
    </submittedName>
</protein>
<sequence length="177" mass="19318">MGRKGHGVSPSGNRTPVFRVTGGDTVHYTNEDNQVFIVPTLESLAHVVVLYSLLLLSQSCLLNKPSHLSLPHSGVPVPDLGRLTGGQVFILDPYKHSVYGSHHGPCHSSQLLQRLTEFSSPNNKVPCCALHKTCTEYMALLCEGKRCFSPSGNRTPVFRVTGGDTVHYTNEELVPEP</sequence>
<evidence type="ECO:0000313" key="1">
    <source>
        <dbReference type="EMBL" id="KAG7326968.1"/>
    </source>
</evidence>
<gene>
    <name evidence="1" type="ORF">KOW79_010369</name>
</gene>
<accession>A0A9D3NTD6</accession>
<dbReference type="AlphaFoldDB" id="A0A9D3NTD6"/>
<organism evidence="1 2">
    <name type="scientific">Hemibagrus wyckioides</name>
    <dbReference type="NCBI Taxonomy" id="337641"/>
    <lineage>
        <taxon>Eukaryota</taxon>
        <taxon>Metazoa</taxon>
        <taxon>Chordata</taxon>
        <taxon>Craniata</taxon>
        <taxon>Vertebrata</taxon>
        <taxon>Euteleostomi</taxon>
        <taxon>Actinopterygii</taxon>
        <taxon>Neopterygii</taxon>
        <taxon>Teleostei</taxon>
        <taxon>Ostariophysi</taxon>
        <taxon>Siluriformes</taxon>
        <taxon>Bagridae</taxon>
        <taxon>Hemibagrus</taxon>
    </lineage>
</organism>
<evidence type="ECO:0000313" key="2">
    <source>
        <dbReference type="Proteomes" id="UP000824219"/>
    </source>
</evidence>
<dbReference type="EMBL" id="JAHKSW010000011">
    <property type="protein sequence ID" value="KAG7326968.1"/>
    <property type="molecule type" value="Genomic_DNA"/>
</dbReference>
<dbReference type="Proteomes" id="UP000824219">
    <property type="component" value="Linkage Group LG11"/>
</dbReference>